<feature type="region of interest" description="Disordered" evidence="1">
    <location>
        <begin position="253"/>
        <end position="326"/>
    </location>
</feature>
<dbReference type="EMBL" id="CP001726">
    <property type="protein sequence ID" value="ACV55737.1"/>
    <property type="molecule type" value="Genomic_DNA"/>
</dbReference>
<dbReference type="PaxDb" id="479437-Elen_1772"/>
<organism evidence="2 3">
    <name type="scientific">Eggerthella lenta (strain ATCC 25559 / DSM 2243 / CCUG 17323 / JCM 9979 / KCTC 3265 / NCTC 11813 / VPI 0255 / 1899 B)</name>
    <name type="common">Eubacterium lentum</name>
    <dbReference type="NCBI Taxonomy" id="479437"/>
    <lineage>
        <taxon>Bacteria</taxon>
        <taxon>Bacillati</taxon>
        <taxon>Actinomycetota</taxon>
        <taxon>Coriobacteriia</taxon>
        <taxon>Eggerthellales</taxon>
        <taxon>Eggerthellaceae</taxon>
        <taxon>Eggerthella</taxon>
    </lineage>
</organism>
<dbReference type="HOGENOM" id="CLU_815690_0_0_11"/>
<name>C8WHZ6_EGGLE</name>
<feature type="compositionally biased region" description="Basic and acidic residues" evidence="1">
    <location>
        <begin position="281"/>
        <end position="293"/>
    </location>
</feature>
<dbReference type="KEGG" id="ele:Elen_1772"/>
<keyword evidence="3" id="KW-1185">Reference proteome</keyword>
<sequence length="340" mass="37475">MFRARIGIITTPNRARNFSSCLTEYEVLPSTEWYTDPCVDIRSVLEEWRDARIAAAVIDEGTLVFSPDSLDELAQWCLEPSSPPFPIVFIGLEDDMLDPRMQRTIKEIAYGGIVYPSREPSVWQAVGKRLDAIVSTEVTATHNLDSRIGSMLEEGICQQEDSIVAQKEDRAMFINRKKHAQDVEKEIFESLGGNNGRAERAASEDFFASTPTPPYPQSNGIENAAGARAVHSGGETDARPSFRIDTRAEKTMPPLFDAEGSIVNAPKGADDAPMRPAHPSRPLEEKEPLHQHPESFSPRQASSNGAKRASDERDALSGAEVQVSVPNTGEVLEKLNELLD</sequence>
<dbReference type="Proteomes" id="UP000001377">
    <property type="component" value="Chromosome"/>
</dbReference>
<reference evidence="2 3" key="1">
    <citation type="journal article" date="2009" name="Stand. Genomic Sci.">
        <title>Complete genome sequence of Eggerthella lenta type strain (IPP VPI 0255).</title>
        <authorList>
            <person name="Saunders E."/>
            <person name="Pukall R."/>
            <person name="Abt B."/>
            <person name="Lapidus A."/>
            <person name="Glavina Del Rio T."/>
            <person name="Copeland A."/>
            <person name="Tice H."/>
            <person name="Cheng J.F."/>
            <person name="Lucas S."/>
            <person name="Chen F."/>
            <person name="Nolan M."/>
            <person name="Bruce D."/>
            <person name="Goodwin L."/>
            <person name="Pitluck S."/>
            <person name="Ivanova N."/>
            <person name="Mavromatis K."/>
            <person name="Ovchinnikova G."/>
            <person name="Pati A."/>
            <person name="Chen A."/>
            <person name="Palaniappan K."/>
            <person name="Land M."/>
            <person name="Hauser L."/>
            <person name="Chang Y.J."/>
            <person name="Jeffries C.D."/>
            <person name="Chain P."/>
            <person name="Meincke L."/>
            <person name="Sims D."/>
            <person name="Brettin T."/>
            <person name="Detter J.C."/>
            <person name="Goker M."/>
            <person name="Bristow J."/>
            <person name="Eisen J.A."/>
            <person name="Markowitz V."/>
            <person name="Hugenholtz P."/>
            <person name="Kyrpides N.C."/>
            <person name="Klenk H.P."/>
            <person name="Han C."/>
        </authorList>
    </citation>
    <scope>NUCLEOTIDE SEQUENCE [LARGE SCALE GENOMIC DNA]</scope>
    <source>
        <strain evidence="3">ATCC 25559 / DSM 2243 / CCUG 17323 / JCM 9979 / KCTC 3265 / NCTC 11813 / VPI 0255 / 1899 B</strain>
    </source>
</reference>
<proteinExistence type="predicted"/>
<dbReference type="AlphaFoldDB" id="C8WHZ6"/>
<dbReference type="STRING" id="479437.Elen_1772"/>
<dbReference type="BioCyc" id="ELEN479437:G1GFY-1784-MONOMER"/>
<protein>
    <submittedName>
        <fullName evidence="2">Uncharacterized protein</fullName>
    </submittedName>
</protein>
<accession>C8WHZ6</accession>
<evidence type="ECO:0000313" key="3">
    <source>
        <dbReference type="Proteomes" id="UP000001377"/>
    </source>
</evidence>
<evidence type="ECO:0000256" key="1">
    <source>
        <dbReference type="SAM" id="MobiDB-lite"/>
    </source>
</evidence>
<gene>
    <name evidence="2" type="ordered locus">Elen_1772</name>
</gene>
<evidence type="ECO:0000313" key="2">
    <source>
        <dbReference type="EMBL" id="ACV55737.1"/>
    </source>
</evidence>